<name>A0A1H3JQ54_9MICO</name>
<reference evidence="1 2" key="1">
    <citation type="submission" date="2016-10" db="EMBL/GenBank/DDBJ databases">
        <authorList>
            <person name="de Groot N.N."/>
        </authorList>
    </citation>
    <scope>NUCLEOTIDE SEQUENCE [LARGE SCALE GENOMIC DNA]</scope>
    <source>
        <strain evidence="1 2">CGMCC 4.3491</strain>
    </source>
</reference>
<dbReference type="SUPFAM" id="SSF74650">
    <property type="entry name" value="Galactose mutarotase-like"/>
    <property type="match status" value="1"/>
</dbReference>
<evidence type="ECO:0000313" key="2">
    <source>
        <dbReference type="Proteomes" id="UP000198891"/>
    </source>
</evidence>
<dbReference type="CDD" id="cd09022">
    <property type="entry name" value="Aldose_epim_Ec_YihR"/>
    <property type="match status" value="1"/>
</dbReference>
<dbReference type="GO" id="GO:0016853">
    <property type="term" value="F:isomerase activity"/>
    <property type="evidence" value="ECO:0007669"/>
    <property type="project" value="InterPro"/>
</dbReference>
<dbReference type="InterPro" id="IPR011013">
    <property type="entry name" value="Gal_mutarotase_sf_dom"/>
</dbReference>
<dbReference type="InterPro" id="IPR008183">
    <property type="entry name" value="Aldose_1/G6P_1-epimerase"/>
</dbReference>
<sequence length="289" mass="31040">MTAIVTQVAAGIRALEVDGVALVETFSEASTPPGAAGIVLVPWPNRVAGGRWTLAGAAQQLDITEPKQGNAIHGLLRSTGYRLLEREPHRVLQGATVYPQHGYPFLLETTVEHRLTADGMTVTHTILNESDQAAPVAVGAHPYLAIGDLPVGELTLTIDASTRFLTDDKQIPVSEEDVAGTDFDLTQGRRVAGLTIDHGFGGVATHDGRSVQRLEAPDGRRVELWADDSFGYVQVFTPQNFAAPDGPRPAVAIEPMTAPADAFNSGQGLRWLRPGERWELAWGIRYVAP</sequence>
<gene>
    <name evidence="1" type="ORF">SAMN05216554_0274</name>
</gene>
<accession>A0A1H3JQ54</accession>
<dbReference type="STRING" id="381665.SAMN05216554_0274"/>
<protein>
    <submittedName>
        <fullName evidence="1">Aldose 1-epimerase</fullName>
    </submittedName>
</protein>
<dbReference type="GO" id="GO:0030246">
    <property type="term" value="F:carbohydrate binding"/>
    <property type="evidence" value="ECO:0007669"/>
    <property type="project" value="InterPro"/>
</dbReference>
<dbReference type="InterPro" id="IPR037480">
    <property type="entry name" value="YihR-like"/>
</dbReference>
<dbReference type="Proteomes" id="UP000198891">
    <property type="component" value="Unassembled WGS sequence"/>
</dbReference>
<dbReference type="EMBL" id="FNPZ01000001">
    <property type="protein sequence ID" value="SDY42110.1"/>
    <property type="molecule type" value="Genomic_DNA"/>
</dbReference>
<keyword evidence="2" id="KW-1185">Reference proteome</keyword>
<proteinExistence type="predicted"/>
<dbReference type="InterPro" id="IPR014718">
    <property type="entry name" value="GH-type_carb-bd"/>
</dbReference>
<dbReference type="Pfam" id="PF01263">
    <property type="entry name" value="Aldose_epim"/>
    <property type="match status" value="1"/>
</dbReference>
<organism evidence="1 2">
    <name type="scientific">Herbiconiux ginsengi</name>
    <dbReference type="NCBI Taxonomy" id="381665"/>
    <lineage>
        <taxon>Bacteria</taxon>
        <taxon>Bacillati</taxon>
        <taxon>Actinomycetota</taxon>
        <taxon>Actinomycetes</taxon>
        <taxon>Micrococcales</taxon>
        <taxon>Microbacteriaceae</taxon>
        <taxon>Herbiconiux</taxon>
    </lineage>
</organism>
<dbReference type="AlphaFoldDB" id="A0A1H3JQ54"/>
<dbReference type="Gene3D" id="2.70.98.10">
    <property type="match status" value="1"/>
</dbReference>
<evidence type="ECO:0000313" key="1">
    <source>
        <dbReference type="EMBL" id="SDY42110.1"/>
    </source>
</evidence>
<dbReference type="GO" id="GO:0005975">
    <property type="term" value="P:carbohydrate metabolic process"/>
    <property type="evidence" value="ECO:0007669"/>
    <property type="project" value="InterPro"/>
</dbReference>